<reference evidence="1" key="2">
    <citation type="journal article" date="2022" name="Nat. Biotechnol.">
        <title>Carbon-negative production of acetone and isopropanol by gas fermentation at industrial pilot scale.</title>
        <authorList>
            <person name="Liew F.E."/>
            <person name="Nogle R."/>
            <person name="Abdalla T."/>
            <person name="Rasor B.J."/>
            <person name="Canter C."/>
            <person name="Jensen R.O."/>
            <person name="Wang L."/>
            <person name="Strutz J."/>
            <person name="Chirania P."/>
            <person name="De Tissera S."/>
            <person name="Mueller A.P."/>
            <person name="Ruan Z."/>
            <person name="Gao A."/>
            <person name="Tran L."/>
            <person name="Engle N.L."/>
            <person name="Bromley J.C."/>
            <person name="Daniell J."/>
            <person name="Conrado R."/>
            <person name="Tschaplinski T.J."/>
            <person name="Giannone R.J."/>
            <person name="Hettich R.L."/>
            <person name="Karim A.S."/>
            <person name="Simpson S.D."/>
            <person name="Brown S.D."/>
            <person name="Leang C."/>
            <person name="Jewett M.C."/>
            <person name="Kopke M."/>
        </authorList>
    </citation>
    <scope>NUCLEOTIDE SEQUENCE</scope>
    <source>
        <strain evidence="1">DJ080</strain>
    </source>
</reference>
<name>A0AAX0B570_CLOBE</name>
<dbReference type="Gene3D" id="3.10.450.40">
    <property type="match status" value="1"/>
</dbReference>
<accession>A0AAX0B570</accession>
<dbReference type="EMBL" id="JABSWW010000001">
    <property type="protein sequence ID" value="NRT90087.1"/>
    <property type="molecule type" value="Genomic_DNA"/>
</dbReference>
<dbReference type="SUPFAM" id="SSF160719">
    <property type="entry name" value="gpW/gp25-like"/>
    <property type="match status" value="1"/>
</dbReference>
<organism evidence="1 2">
    <name type="scientific">Clostridium beijerinckii</name>
    <name type="common">Clostridium MP</name>
    <dbReference type="NCBI Taxonomy" id="1520"/>
    <lineage>
        <taxon>Bacteria</taxon>
        <taxon>Bacillati</taxon>
        <taxon>Bacillota</taxon>
        <taxon>Clostridia</taxon>
        <taxon>Eubacteriales</taxon>
        <taxon>Clostridiaceae</taxon>
        <taxon>Clostridium</taxon>
    </lineage>
</organism>
<sequence length="106" mass="12328">MDYTISSDQRLIDWNAKGNARILQNVNNILNTMQYEVPYDRLMGRNPKNLDGDFEKNKAVLIEETYDLINDYETRATVKSVTIEYKESEDNKNIKIPVIKVVISID</sequence>
<evidence type="ECO:0000313" key="2">
    <source>
        <dbReference type="Proteomes" id="UP001193748"/>
    </source>
</evidence>
<protein>
    <submittedName>
        <fullName evidence="1">Phage baseplate assembly protein W</fullName>
    </submittedName>
</protein>
<dbReference type="RefSeq" id="WP_173711428.1">
    <property type="nucleotide sequence ID" value="NZ_JABSWW010000001.1"/>
</dbReference>
<comment type="caution">
    <text evidence="1">The sequence shown here is derived from an EMBL/GenBank/DDBJ whole genome shotgun (WGS) entry which is preliminary data.</text>
</comment>
<proteinExistence type="predicted"/>
<dbReference type="AlphaFoldDB" id="A0AAX0B570"/>
<evidence type="ECO:0000313" key="1">
    <source>
        <dbReference type="EMBL" id="NRT90087.1"/>
    </source>
</evidence>
<gene>
    <name evidence="1" type="ORF">B0H41_003766</name>
</gene>
<dbReference type="Proteomes" id="UP001193748">
    <property type="component" value="Unassembled WGS sequence"/>
</dbReference>
<reference evidence="1" key="1">
    <citation type="submission" date="2020-05" db="EMBL/GenBank/DDBJ databases">
        <authorList>
            <person name="Brown S."/>
            <person name="Huntemann M."/>
            <person name="Clum A."/>
            <person name="Spunde A."/>
            <person name="Palaniappan K."/>
            <person name="Ritter S."/>
            <person name="Mikhailova N."/>
            <person name="Chen I.-M."/>
            <person name="Stamatis D."/>
            <person name="Reddy T."/>
            <person name="O'Malley R."/>
            <person name="Daum C."/>
            <person name="Shapiro N."/>
            <person name="Ivanova N."/>
            <person name="Kyrpides N."/>
            <person name="Woyke T."/>
        </authorList>
    </citation>
    <scope>NUCLEOTIDE SEQUENCE</scope>
    <source>
        <strain evidence="1">DJ080</strain>
    </source>
</reference>